<keyword evidence="2" id="KW-1185">Reference proteome</keyword>
<dbReference type="EMBL" id="CAJVPU010047842">
    <property type="protein sequence ID" value="CAG8754411.1"/>
    <property type="molecule type" value="Genomic_DNA"/>
</dbReference>
<evidence type="ECO:0000313" key="1">
    <source>
        <dbReference type="EMBL" id="CAG8754411.1"/>
    </source>
</evidence>
<feature type="non-terminal residue" evidence="1">
    <location>
        <position position="1"/>
    </location>
</feature>
<reference evidence="1" key="1">
    <citation type="submission" date="2021-06" db="EMBL/GenBank/DDBJ databases">
        <authorList>
            <person name="Kallberg Y."/>
            <person name="Tangrot J."/>
            <person name="Rosling A."/>
        </authorList>
    </citation>
    <scope>NUCLEOTIDE SEQUENCE</scope>
    <source>
        <strain evidence="1">IL203A</strain>
    </source>
</reference>
<comment type="caution">
    <text evidence="1">The sequence shown here is derived from an EMBL/GenBank/DDBJ whole genome shotgun (WGS) entry which is preliminary data.</text>
</comment>
<organism evidence="1 2">
    <name type="scientific">Dentiscutata heterogama</name>
    <dbReference type="NCBI Taxonomy" id="1316150"/>
    <lineage>
        <taxon>Eukaryota</taxon>
        <taxon>Fungi</taxon>
        <taxon>Fungi incertae sedis</taxon>
        <taxon>Mucoromycota</taxon>
        <taxon>Glomeromycotina</taxon>
        <taxon>Glomeromycetes</taxon>
        <taxon>Diversisporales</taxon>
        <taxon>Gigasporaceae</taxon>
        <taxon>Dentiscutata</taxon>
    </lineage>
</organism>
<name>A0ACA9QJ00_9GLOM</name>
<dbReference type="Proteomes" id="UP000789702">
    <property type="component" value="Unassembled WGS sequence"/>
</dbReference>
<proteinExistence type="predicted"/>
<gene>
    <name evidence="1" type="ORF">DHETER_LOCUS14841</name>
</gene>
<protein>
    <submittedName>
        <fullName evidence="1">10129_t:CDS:1</fullName>
    </submittedName>
</protein>
<accession>A0ACA9QJ00</accession>
<sequence length="125" mass="14305">SPTMSTLEPATTNDLIADLYSSKEPNDEILNETEVDCYLHEPVKKMGCNPLAWWKNRSGIYPALSNLARKYLSVPATSVPSERLFSDAGLHIIALRNRLHPDMVKQTMFFKRNMQHFPIFKPDEL</sequence>
<evidence type="ECO:0000313" key="2">
    <source>
        <dbReference type="Proteomes" id="UP000789702"/>
    </source>
</evidence>